<evidence type="ECO:0000313" key="4">
    <source>
        <dbReference type="EMBL" id="GAP88371.1"/>
    </source>
</evidence>
<keyword evidence="2" id="KW-1133">Transmembrane helix</keyword>
<feature type="transmembrane region" description="Helical" evidence="2">
    <location>
        <begin position="683"/>
        <end position="703"/>
    </location>
</feature>
<name>A0A1W2TJG9_ROSNE</name>
<feature type="transmembrane region" description="Helical" evidence="2">
    <location>
        <begin position="127"/>
        <end position="146"/>
    </location>
</feature>
<feature type="transmembrane region" description="Helical" evidence="2">
    <location>
        <begin position="627"/>
        <end position="651"/>
    </location>
</feature>
<dbReference type="STRING" id="77044.A0A1W2TJG9"/>
<reference evidence="4" key="1">
    <citation type="submission" date="2016-03" db="EMBL/GenBank/DDBJ databases">
        <title>Draft genome sequence of Rosellinia necatrix.</title>
        <authorList>
            <person name="Kanematsu S."/>
        </authorList>
    </citation>
    <scope>NUCLEOTIDE SEQUENCE [LARGE SCALE GENOMIC DNA]</scope>
    <source>
        <strain evidence="4">W97</strain>
    </source>
</reference>
<evidence type="ECO:0000259" key="3">
    <source>
        <dbReference type="Pfam" id="PF20163"/>
    </source>
</evidence>
<keyword evidence="5" id="KW-1185">Reference proteome</keyword>
<dbReference type="EMBL" id="DF977474">
    <property type="protein sequence ID" value="GAP88371.1"/>
    <property type="molecule type" value="Genomic_DNA"/>
</dbReference>
<protein>
    <recommendedName>
        <fullName evidence="3">DUF6536 domain-containing protein</fullName>
    </recommendedName>
</protein>
<keyword evidence="2" id="KW-0472">Membrane</keyword>
<feature type="transmembrane region" description="Helical" evidence="2">
    <location>
        <begin position="64"/>
        <end position="85"/>
    </location>
</feature>
<evidence type="ECO:0000256" key="2">
    <source>
        <dbReference type="SAM" id="Phobius"/>
    </source>
</evidence>
<evidence type="ECO:0000256" key="1">
    <source>
        <dbReference type="SAM" id="MobiDB-lite"/>
    </source>
</evidence>
<proteinExistence type="predicted"/>
<keyword evidence="2" id="KW-0812">Transmembrane</keyword>
<organism evidence="4">
    <name type="scientific">Rosellinia necatrix</name>
    <name type="common">White root-rot fungus</name>
    <dbReference type="NCBI Taxonomy" id="77044"/>
    <lineage>
        <taxon>Eukaryota</taxon>
        <taxon>Fungi</taxon>
        <taxon>Dikarya</taxon>
        <taxon>Ascomycota</taxon>
        <taxon>Pezizomycotina</taxon>
        <taxon>Sordariomycetes</taxon>
        <taxon>Xylariomycetidae</taxon>
        <taxon>Xylariales</taxon>
        <taxon>Xylariaceae</taxon>
        <taxon>Rosellinia</taxon>
    </lineage>
</organism>
<feature type="transmembrane region" description="Helical" evidence="2">
    <location>
        <begin position="508"/>
        <end position="531"/>
    </location>
</feature>
<sequence length="820" mass="90624">MSIFRVFSSKGWRRTGAINVVLAYVCEIILLVILSISLSQPGASLARPTIIFEGNCDLSSKLNFVLHLLVNIISGVVLASSNFFMQVLSSPSREEIDKAHSWLRSIDIGIPSIKNLSYVTKFKSRSWFVFLVSSVPIHLFFNSAVFRTTYAGSEWRLTLATEAFTKGAVFFPPGASLTPSGSSYPGVLSLWNETLGRYEVPGLYDDDKVLDGLPISLYGEYGEFVPWKDYGNMVSTDYETTKFVANNAHSWAFLDPKECQAEYTSFGPRTTYGDVVVIVDNNGSVGWLRSHVFDIDPGSYFASIWDPVVPPDEVNSLWFSGPCIMRGGLGDSIALNTCHGALGQSSANDRVDLPPPIQEPWLVDFVRSNNVSVSVRGVTYNRTYETLRISHCLARQISPDCEIGISNTLLLVVAICVLLKALQGTVVVWRLSRESLVTPGDAIQSFILNPDPYTKGLGTLDAIDSHRLESGSRQRWTPDVKSHLTTSVQPRRWEKKMRRLFSVLDSGFWVRTYTIFIGGIGLLSASVAIAWEATGGTNTRKPVSLDVSEGTFVIPDPGVSSYLGVLLLANAPQLIFSFCYFSYNAFFTRLEVEREWNSLSQSYRPLRVSYPSGRQISSYRLQLPYRYSIPLIGISIGFHWLISNVLFLLVIEGGYYGTEGSRELHDSFRVSDSALVALGTSPGFLLTTLLLAIVLIILPPILISCQRLKGDMVAGATNSLVISAACHVTEAANTQQDVATDEDPHLDTPEHTNHANKQDAEAGAPMALNLAQKKLRWGVMPLTRDMDEFTSLEDGKVVWHMGFGGEEHDVVTPKEGEYYV</sequence>
<gene>
    <name evidence="4" type="ORF">SAMD00023353_2900400</name>
</gene>
<dbReference type="InterPro" id="IPR046623">
    <property type="entry name" value="DUF6536"/>
</dbReference>
<accession>A0A1W2TJG9</accession>
<dbReference type="OMA" id="KYCLVQE"/>
<dbReference type="Proteomes" id="UP000054516">
    <property type="component" value="Unassembled WGS sequence"/>
</dbReference>
<dbReference type="Pfam" id="PF20163">
    <property type="entry name" value="DUF6536"/>
    <property type="match status" value="1"/>
</dbReference>
<dbReference type="PANTHER" id="PTHR35395:SF1">
    <property type="entry name" value="DUF6536 DOMAIN-CONTAINING PROTEIN"/>
    <property type="match status" value="1"/>
</dbReference>
<feature type="region of interest" description="Disordered" evidence="1">
    <location>
        <begin position="735"/>
        <end position="761"/>
    </location>
</feature>
<dbReference type="OrthoDB" id="5429634at2759"/>
<evidence type="ECO:0000313" key="5">
    <source>
        <dbReference type="Proteomes" id="UP000054516"/>
    </source>
</evidence>
<dbReference type="AlphaFoldDB" id="A0A1W2TJG9"/>
<dbReference type="PANTHER" id="PTHR35395">
    <property type="entry name" value="DUF6536 DOMAIN-CONTAINING PROTEIN"/>
    <property type="match status" value="1"/>
</dbReference>
<feature type="transmembrane region" description="Helical" evidence="2">
    <location>
        <begin position="21"/>
        <end position="38"/>
    </location>
</feature>
<feature type="domain" description="DUF6536" evidence="3">
    <location>
        <begin position="12"/>
        <end position="165"/>
    </location>
</feature>
<feature type="compositionally biased region" description="Basic and acidic residues" evidence="1">
    <location>
        <begin position="742"/>
        <end position="760"/>
    </location>
</feature>